<dbReference type="Proteomes" id="UP000034543">
    <property type="component" value="Unassembled WGS sequence"/>
</dbReference>
<evidence type="ECO:0000313" key="3">
    <source>
        <dbReference type="Proteomes" id="UP000034543"/>
    </source>
</evidence>
<dbReference type="AlphaFoldDB" id="A0A0G1EM51"/>
<dbReference type="InterPro" id="IPR013216">
    <property type="entry name" value="Methyltransf_11"/>
</dbReference>
<evidence type="ECO:0000313" key="2">
    <source>
        <dbReference type="EMBL" id="KKS84106.1"/>
    </source>
</evidence>
<dbReference type="CDD" id="cd02440">
    <property type="entry name" value="AdoMet_MTases"/>
    <property type="match status" value="1"/>
</dbReference>
<dbReference type="GO" id="GO:0008757">
    <property type="term" value="F:S-adenosylmethionine-dependent methyltransferase activity"/>
    <property type="evidence" value="ECO:0007669"/>
    <property type="project" value="InterPro"/>
</dbReference>
<evidence type="ECO:0000259" key="1">
    <source>
        <dbReference type="Pfam" id="PF08241"/>
    </source>
</evidence>
<dbReference type="Gene3D" id="3.40.50.150">
    <property type="entry name" value="Vaccinia Virus protein VP39"/>
    <property type="match status" value="1"/>
</dbReference>
<dbReference type="STRING" id="1618436.UV59_C0027G0034"/>
<feature type="domain" description="Methyltransferase type 11" evidence="1">
    <location>
        <begin position="45"/>
        <end position="156"/>
    </location>
</feature>
<proteinExistence type="predicted"/>
<reference evidence="2 3" key="1">
    <citation type="journal article" date="2015" name="Nature">
        <title>rRNA introns, odd ribosomes, and small enigmatic genomes across a large radiation of phyla.</title>
        <authorList>
            <person name="Brown C.T."/>
            <person name="Hug L.A."/>
            <person name="Thomas B.C."/>
            <person name="Sharon I."/>
            <person name="Castelle C.J."/>
            <person name="Singh A."/>
            <person name="Wilkins M.J."/>
            <person name="Williams K.H."/>
            <person name="Banfield J.F."/>
        </authorList>
    </citation>
    <scope>NUCLEOTIDE SEQUENCE [LARGE SCALE GENOMIC DNA]</scope>
</reference>
<name>A0A0G1EM51_9BACT</name>
<dbReference type="InterPro" id="IPR029063">
    <property type="entry name" value="SAM-dependent_MTases_sf"/>
</dbReference>
<organism evidence="2 3">
    <name type="scientific">Candidatus Gottesmanbacteria bacterium GW2011_GWA1_43_11</name>
    <dbReference type="NCBI Taxonomy" id="1618436"/>
    <lineage>
        <taxon>Bacteria</taxon>
        <taxon>Candidatus Gottesmaniibacteriota</taxon>
    </lineage>
</organism>
<dbReference type="EMBL" id="LCFB01000027">
    <property type="protein sequence ID" value="KKS84106.1"/>
    <property type="molecule type" value="Genomic_DNA"/>
</dbReference>
<gene>
    <name evidence="2" type="ORF">UV59_C0027G0034</name>
</gene>
<accession>A0A0G1EM51</accession>
<sequence length="271" mass="30833">MAASPEIFRAQPLENGDSSLPVVQRRVLPIYRLTTQFMKPDCEMLDIGTYDGFGVVELLNSAEGKVKHLTSIDIDPKMLARALSRSEINQELEQKGLHLVQMDARNLALPNNCIDLVTLIEVIGVGLENSDDPLADWRKILNESARVLKNDGTLIFTFRDILDSYPDETIEWDTFSANDGGLKGIPLNKGALEQDIGAIFEEVMWYGQILMERDGRVPGRIYYKEDNVIHTFWNSQAFIPIEKTQIDVWEKRLGANYFPLFWIGIAKYPRK</sequence>
<comment type="caution">
    <text evidence="2">The sequence shown here is derived from an EMBL/GenBank/DDBJ whole genome shotgun (WGS) entry which is preliminary data.</text>
</comment>
<protein>
    <recommendedName>
        <fullName evidence="1">Methyltransferase type 11 domain-containing protein</fullName>
    </recommendedName>
</protein>
<dbReference type="SUPFAM" id="SSF53335">
    <property type="entry name" value="S-adenosyl-L-methionine-dependent methyltransferases"/>
    <property type="match status" value="1"/>
</dbReference>
<dbReference type="Pfam" id="PF08241">
    <property type="entry name" value="Methyltransf_11"/>
    <property type="match status" value="1"/>
</dbReference>